<dbReference type="PANTHER" id="PTHR31490">
    <property type="entry name" value="GLYCOSYL HYDROLASE"/>
    <property type="match status" value="1"/>
</dbReference>
<evidence type="ECO:0000256" key="2">
    <source>
        <dbReference type="ARBA" id="ARBA00022737"/>
    </source>
</evidence>
<dbReference type="AlphaFoldDB" id="A0A835M9B2"/>
<dbReference type="PANTHER" id="PTHR31490:SF2">
    <property type="entry name" value="GLYCOSYL HYDROLASE FAMILY 10 PROTEIN"/>
    <property type="match status" value="1"/>
</dbReference>
<dbReference type="Pfam" id="PF00331">
    <property type="entry name" value="Glyco_hydro_10"/>
    <property type="match status" value="1"/>
</dbReference>
<keyword evidence="4" id="KW-0119">Carbohydrate metabolism</keyword>
<keyword evidence="2" id="KW-0677">Repeat</keyword>
<feature type="non-terminal residue" evidence="7">
    <location>
        <position position="1"/>
    </location>
</feature>
<dbReference type="InterPro" id="IPR001000">
    <property type="entry name" value="GH10_dom"/>
</dbReference>
<comment type="similarity">
    <text evidence="1">Belongs to the glycosyl hydrolase 10 (cellulase F) family.</text>
</comment>
<evidence type="ECO:0000256" key="1">
    <source>
        <dbReference type="ARBA" id="ARBA00007495"/>
    </source>
</evidence>
<dbReference type="InterPro" id="IPR008979">
    <property type="entry name" value="Galactose-bd-like_sf"/>
</dbReference>
<feature type="domain" description="GH10" evidence="6">
    <location>
        <begin position="251"/>
        <end position="547"/>
    </location>
</feature>
<evidence type="ECO:0000256" key="4">
    <source>
        <dbReference type="ARBA" id="ARBA00023277"/>
    </source>
</evidence>
<dbReference type="EMBL" id="JADFTS010000002">
    <property type="protein sequence ID" value="KAF9621187.1"/>
    <property type="molecule type" value="Genomic_DNA"/>
</dbReference>
<keyword evidence="5" id="KW-0624">Polysaccharide degradation</keyword>
<keyword evidence="3" id="KW-0378">Hydrolase</keyword>
<dbReference type="Gene3D" id="3.20.20.80">
    <property type="entry name" value="Glycosidases"/>
    <property type="match status" value="1"/>
</dbReference>
<protein>
    <recommendedName>
        <fullName evidence="6">GH10 domain-containing protein</fullName>
    </recommendedName>
</protein>
<sequence>KVWAKPWAQLWIKQSYFNVYPFVTGNTVEALSYDYSATIEASFLQPRFLLLLYSQCRKQNRLNLICHFLQCLAEPLKPQYEGGIINNPEFNNGLVGWSIFGHGKIEKRNSKEGNTFAVAHTRYNPYDSFSQKLYMQKEKIYTLSAWIQVSEGKELVSVKVKTRKGYRTAGTVFAESGCWSMLKGGLTVDSSGPAEIYFESNNTRVEIWADNVSLQPFTKEQWRSHQDQSIEKARKGKVKIQVVDSQGKILAGAKVSIRQNSASFPFGSAINKEILTNQAYQNWFTSRFTVTVFVNEMKWYSTENTRGKDDYSVSDAMVKFAKQHDIAVRGHNIFWDDERYQPWWVKSLTTDQLRRAAEHRANSVVIKYAGQLIHWDVVNENLHWSFLEDKLGKNFSAAVFKNTHRLDRKATLFLNEYNTIEESGDAKAAPSVYLQKLREIQSYQGNPAQVIGIGLEGHFRIANIPYMRAGIDTLAATGMPIWLTEVSVDQSPNQVQYLEEILREAHSHPAVQGIVLWTAWHPGKCYKLCLTDNNFRNLPAGDVVDKLIQEWKTHGVGITDSNGIFETSLFHGDYNVTISHPMTNSSSAQSFKVAAAESSQETTLHVQISNI</sequence>
<dbReference type="GO" id="GO:0031176">
    <property type="term" value="F:endo-1,4-beta-xylanase activity"/>
    <property type="evidence" value="ECO:0007669"/>
    <property type="project" value="UniProtKB-ARBA"/>
</dbReference>
<dbReference type="Pfam" id="PF02018">
    <property type="entry name" value="CBM_4_9"/>
    <property type="match status" value="1"/>
</dbReference>
<dbReference type="PROSITE" id="PS51760">
    <property type="entry name" value="GH10_2"/>
    <property type="match status" value="1"/>
</dbReference>
<dbReference type="InterPro" id="IPR003305">
    <property type="entry name" value="CenC_carb-bd"/>
</dbReference>
<keyword evidence="8" id="KW-1185">Reference proteome</keyword>
<dbReference type="InterPro" id="IPR017853">
    <property type="entry name" value="GH"/>
</dbReference>
<evidence type="ECO:0000259" key="6">
    <source>
        <dbReference type="PROSITE" id="PS51760"/>
    </source>
</evidence>
<dbReference type="Gene3D" id="2.60.120.260">
    <property type="entry name" value="Galactose-binding domain-like"/>
    <property type="match status" value="1"/>
</dbReference>
<dbReference type="Proteomes" id="UP000631114">
    <property type="component" value="Unassembled WGS sequence"/>
</dbReference>
<comment type="caution">
    <text evidence="7">The sequence shown here is derived from an EMBL/GenBank/DDBJ whole genome shotgun (WGS) entry which is preliminary data.</text>
</comment>
<evidence type="ECO:0000256" key="5">
    <source>
        <dbReference type="ARBA" id="ARBA00023326"/>
    </source>
</evidence>
<name>A0A835M9B2_9MAGN</name>
<evidence type="ECO:0000313" key="7">
    <source>
        <dbReference type="EMBL" id="KAF9621187.1"/>
    </source>
</evidence>
<dbReference type="InterPro" id="IPR044846">
    <property type="entry name" value="GH10"/>
</dbReference>
<evidence type="ECO:0000256" key="3">
    <source>
        <dbReference type="ARBA" id="ARBA00022801"/>
    </source>
</evidence>
<dbReference type="SUPFAM" id="SSF49785">
    <property type="entry name" value="Galactose-binding domain-like"/>
    <property type="match status" value="1"/>
</dbReference>
<accession>A0A835M9B2</accession>
<dbReference type="GO" id="GO:0000272">
    <property type="term" value="P:polysaccharide catabolic process"/>
    <property type="evidence" value="ECO:0007669"/>
    <property type="project" value="UniProtKB-KW"/>
</dbReference>
<dbReference type="OrthoDB" id="3055998at2759"/>
<proteinExistence type="inferred from homology"/>
<dbReference type="SMART" id="SM00633">
    <property type="entry name" value="Glyco_10"/>
    <property type="match status" value="1"/>
</dbReference>
<organism evidence="7 8">
    <name type="scientific">Coptis chinensis</name>
    <dbReference type="NCBI Taxonomy" id="261450"/>
    <lineage>
        <taxon>Eukaryota</taxon>
        <taxon>Viridiplantae</taxon>
        <taxon>Streptophyta</taxon>
        <taxon>Embryophyta</taxon>
        <taxon>Tracheophyta</taxon>
        <taxon>Spermatophyta</taxon>
        <taxon>Magnoliopsida</taxon>
        <taxon>Ranunculales</taxon>
        <taxon>Ranunculaceae</taxon>
        <taxon>Coptidoideae</taxon>
        <taxon>Coptis</taxon>
    </lineage>
</organism>
<gene>
    <name evidence="7" type="ORF">IFM89_016681</name>
</gene>
<reference evidence="7 8" key="1">
    <citation type="submission" date="2020-10" db="EMBL/GenBank/DDBJ databases">
        <title>The Coptis chinensis genome and diversification of protoberbering-type alkaloids.</title>
        <authorList>
            <person name="Wang B."/>
            <person name="Shu S."/>
            <person name="Song C."/>
            <person name="Liu Y."/>
        </authorList>
    </citation>
    <scope>NUCLEOTIDE SEQUENCE [LARGE SCALE GENOMIC DNA]</scope>
    <source>
        <strain evidence="7">HL-2020</strain>
        <tissue evidence="7">Leaf</tissue>
    </source>
</reference>
<evidence type="ECO:0000313" key="8">
    <source>
        <dbReference type="Proteomes" id="UP000631114"/>
    </source>
</evidence>
<dbReference type="SUPFAM" id="SSF51445">
    <property type="entry name" value="(Trans)glycosidases"/>
    <property type="match status" value="1"/>
</dbReference>